<evidence type="ECO:0000313" key="7">
    <source>
        <dbReference type="Proteomes" id="UP000035680"/>
    </source>
</evidence>
<evidence type="ECO:0000256" key="3">
    <source>
        <dbReference type="ARBA" id="ARBA00023110"/>
    </source>
</evidence>
<dbReference type="InterPro" id="IPR046357">
    <property type="entry name" value="PPIase_dom_sf"/>
</dbReference>
<organism evidence="7 8">
    <name type="scientific">Strongyloides venezuelensis</name>
    <name type="common">Threadworm</name>
    <dbReference type="NCBI Taxonomy" id="75913"/>
    <lineage>
        <taxon>Eukaryota</taxon>
        <taxon>Metazoa</taxon>
        <taxon>Ecdysozoa</taxon>
        <taxon>Nematoda</taxon>
        <taxon>Chromadorea</taxon>
        <taxon>Rhabditida</taxon>
        <taxon>Tylenchina</taxon>
        <taxon>Panagrolaimomorpha</taxon>
        <taxon>Strongyloidoidea</taxon>
        <taxon>Strongyloididae</taxon>
        <taxon>Strongyloides</taxon>
    </lineage>
</organism>
<dbReference type="PANTHER" id="PTHR10516:SF443">
    <property type="entry name" value="FK506-BINDING PROTEIN 59-RELATED"/>
    <property type="match status" value="1"/>
</dbReference>
<dbReference type="Gene3D" id="3.10.50.40">
    <property type="match status" value="1"/>
</dbReference>
<dbReference type="PROSITE" id="PS50059">
    <property type="entry name" value="FKBP_PPIASE"/>
    <property type="match status" value="1"/>
</dbReference>
<proteinExistence type="predicted"/>
<dbReference type="InterPro" id="IPR050689">
    <property type="entry name" value="FKBP-type_PPIase"/>
</dbReference>
<reference evidence="7" key="1">
    <citation type="submission" date="2014-07" db="EMBL/GenBank/DDBJ databases">
        <authorList>
            <person name="Martin A.A"/>
            <person name="De Silva N."/>
        </authorList>
    </citation>
    <scope>NUCLEOTIDE SEQUENCE</scope>
</reference>
<evidence type="ECO:0000256" key="4">
    <source>
        <dbReference type="ARBA" id="ARBA00023235"/>
    </source>
</evidence>
<dbReference type="InterPro" id="IPR001179">
    <property type="entry name" value="PPIase_FKBP_dom"/>
</dbReference>
<reference evidence="8" key="2">
    <citation type="submission" date="2015-08" db="UniProtKB">
        <authorList>
            <consortium name="WormBaseParasite"/>
        </authorList>
    </citation>
    <scope>IDENTIFICATION</scope>
</reference>
<dbReference type="AlphaFoldDB" id="A0A0K0G4A3"/>
<dbReference type="FunFam" id="3.10.50.40:FF:000025">
    <property type="entry name" value="Peptidylprolyl isomerase"/>
    <property type="match status" value="1"/>
</dbReference>
<dbReference type="GO" id="GO:0033017">
    <property type="term" value="C:sarcoplasmic reticulum membrane"/>
    <property type="evidence" value="ECO:0007669"/>
    <property type="project" value="TreeGrafter"/>
</dbReference>
<evidence type="ECO:0000256" key="5">
    <source>
        <dbReference type="PROSITE-ProRule" id="PRU00277"/>
    </source>
</evidence>
<evidence type="ECO:0000256" key="1">
    <source>
        <dbReference type="ARBA" id="ARBA00000971"/>
    </source>
</evidence>
<feature type="domain" description="PPIase FKBP-type" evidence="6">
    <location>
        <begin position="56"/>
        <end position="144"/>
    </location>
</feature>
<keyword evidence="4 5" id="KW-0413">Isomerase</keyword>
<sequence length="144" mass="15631">MLGSISRGIMSRVQTTTNGSNVTNSFFRNLSLTFARMGVDIDTQKPGDGTTFPKKGQKVSCHYTLKLENGKEIDSSRTRGQPFEFTIGKGEVIKGWDEGLTKMSVGERAILKISPDMGYGARGVPGAIPGNSTLIFDVELLKIK</sequence>
<dbReference type="WBParaSite" id="SVE_1956300.1">
    <property type="protein sequence ID" value="SVE_1956300.1"/>
    <property type="gene ID" value="SVE_1956300"/>
</dbReference>
<keyword evidence="7" id="KW-1185">Reference proteome</keyword>
<dbReference type="STRING" id="75913.A0A0K0G4A3"/>
<evidence type="ECO:0000259" key="6">
    <source>
        <dbReference type="PROSITE" id="PS50059"/>
    </source>
</evidence>
<dbReference type="Pfam" id="PF00254">
    <property type="entry name" value="FKBP_C"/>
    <property type="match status" value="1"/>
</dbReference>
<keyword evidence="3 5" id="KW-0697">Rotamase</keyword>
<dbReference type="GO" id="GO:0003755">
    <property type="term" value="F:peptidyl-prolyl cis-trans isomerase activity"/>
    <property type="evidence" value="ECO:0007669"/>
    <property type="project" value="UniProtKB-KW"/>
</dbReference>
<dbReference type="Proteomes" id="UP000035680">
    <property type="component" value="Unassembled WGS sequence"/>
</dbReference>
<protein>
    <recommendedName>
        <fullName evidence="2 5">peptidylprolyl isomerase</fullName>
        <ecNumber evidence="2 5">5.2.1.8</ecNumber>
    </recommendedName>
</protein>
<dbReference type="PANTHER" id="PTHR10516">
    <property type="entry name" value="PEPTIDYL-PROLYL CIS-TRANS ISOMERASE"/>
    <property type="match status" value="1"/>
</dbReference>
<accession>A0A0K0G4A3</accession>
<evidence type="ECO:0000313" key="8">
    <source>
        <dbReference type="WBParaSite" id="SVE_1956300.1"/>
    </source>
</evidence>
<dbReference type="EC" id="5.2.1.8" evidence="2 5"/>
<dbReference type="SUPFAM" id="SSF54534">
    <property type="entry name" value="FKBP-like"/>
    <property type="match status" value="1"/>
</dbReference>
<evidence type="ECO:0000256" key="2">
    <source>
        <dbReference type="ARBA" id="ARBA00013194"/>
    </source>
</evidence>
<comment type="catalytic activity">
    <reaction evidence="1 5">
        <text>[protein]-peptidylproline (omega=180) = [protein]-peptidylproline (omega=0)</text>
        <dbReference type="Rhea" id="RHEA:16237"/>
        <dbReference type="Rhea" id="RHEA-COMP:10747"/>
        <dbReference type="Rhea" id="RHEA-COMP:10748"/>
        <dbReference type="ChEBI" id="CHEBI:83833"/>
        <dbReference type="ChEBI" id="CHEBI:83834"/>
        <dbReference type="EC" id="5.2.1.8"/>
    </reaction>
</comment>
<name>A0A0K0G4A3_STRVS</name>